<dbReference type="CDD" id="cd03035">
    <property type="entry name" value="ArsC_Yffb"/>
    <property type="match status" value="1"/>
</dbReference>
<dbReference type="InterPro" id="IPR036249">
    <property type="entry name" value="Thioredoxin-like_sf"/>
</dbReference>
<accession>A0ABT2YB84</accession>
<dbReference type="PROSITE" id="PS51353">
    <property type="entry name" value="ARSC"/>
    <property type="match status" value="1"/>
</dbReference>
<reference evidence="3 4" key="1">
    <citation type="submission" date="2021-11" db="EMBL/GenBank/DDBJ databases">
        <authorList>
            <person name="Liang Q."/>
            <person name="Mou H."/>
            <person name="Liu Z."/>
        </authorList>
    </citation>
    <scope>NUCLEOTIDE SEQUENCE [LARGE SCALE GENOMIC DNA]</scope>
    <source>
        <strain evidence="3 4">CHU3</strain>
    </source>
</reference>
<dbReference type="InterPro" id="IPR006504">
    <property type="entry name" value="Tscrpt_reg_Spx/MgsR"/>
</dbReference>
<comment type="similarity">
    <text evidence="1 2">Belongs to the ArsC family.</text>
</comment>
<dbReference type="InterPro" id="IPR006660">
    <property type="entry name" value="Arsenate_reductase-like"/>
</dbReference>
<evidence type="ECO:0000256" key="2">
    <source>
        <dbReference type="PROSITE-ProRule" id="PRU01282"/>
    </source>
</evidence>
<dbReference type="EMBL" id="JAJIRN010000002">
    <property type="protein sequence ID" value="MCV2367554.1"/>
    <property type="molecule type" value="Genomic_DNA"/>
</dbReference>
<comment type="caution">
    <text evidence="3">The sequence shown here is derived from an EMBL/GenBank/DDBJ whole genome shotgun (WGS) entry which is preliminary data.</text>
</comment>
<dbReference type="RefSeq" id="WP_263570170.1">
    <property type="nucleotide sequence ID" value="NZ_JAJIRN010000002.1"/>
</dbReference>
<evidence type="ECO:0000313" key="4">
    <source>
        <dbReference type="Proteomes" id="UP001209701"/>
    </source>
</evidence>
<name>A0ABT2YB84_9BURK</name>
<keyword evidence="4" id="KW-1185">Reference proteome</keyword>
<proteinExistence type="inferred from homology"/>
<dbReference type="Pfam" id="PF03960">
    <property type="entry name" value="ArsC"/>
    <property type="match status" value="1"/>
</dbReference>
<sequence length="115" mass="12772">MITVYGIPNCDSVKRARAWLTEQGLAYQFHDFKKAGVPPEALAAWCEQLGWERVLNRAGTTWRKLDEATRNGVVDKASAQALLLTQASAIKRPVLQWADGRLSIGFSAELFSSHL</sequence>
<dbReference type="SUPFAM" id="SSF52833">
    <property type="entry name" value="Thioredoxin-like"/>
    <property type="match status" value="1"/>
</dbReference>
<dbReference type="NCBIfam" id="NF008107">
    <property type="entry name" value="PRK10853.1"/>
    <property type="match status" value="1"/>
</dbReference>
<dbReference type="PANTHER" id="PTHR30041:SF8">
    <property type="entry name" value="PROTEIN YFFB"/>
    <property type="match status" value="1"/>
</dbReference>
<gene>
    <name evidence="3" type="ORF">LNV07_05550</name>
</gene>
<dbReference type="Proteomes" id="UP001209701">
    <property type="component" value="Unassembled WGS sequence"/>
</dbReference>
<organism evidence="3 4">
    <name type="scientific">Roseateles oligotrophus</name>
    <dbReference type="NCBI Taxonomy" id="1769250"/>
    <lineage>
        <taxon>Bacteria</taxon>
        <taxon>Pseudomonadati</taxon>
        <taxon>Pseudomonadota</taxon>
        <taxon>Betaproteobacteria</taxon>
        <taxon>Burkholderiales</taxon>
        <taxon>Sphaerotilaceae</taxon>
        <taxon>Roseateles</taxon>
    </lineage>
</organism>
<dbReference type="PANTHER" id="PTHR30041">
    <property type="entry name" value="ARSENATE REDUCTASE"/>
    <property type="match status" value="1"/>
</dbReference>
<protein>
    <submittedName>
        <fullName evidence="3">ArsC family reductase</fullName>
    </submittedName>
</protein>
<dbReference type="Gene3D" id="3.40.30.10">
    <property type="entry name" value="Glutaredoxin"/>
    <property type="match status" value="1"/>
</dbReference>
<evidence type="ECO:0000313" key="3">
    <source>
        <dbReference type="EMBL" id="MCV2367554.1"/>
    </source>
</evidence>
<evidence type="ECO:0000256" key="1">
    <source>
        <dbReference type="ARBA" id="ARBA00007198"/>
    </source>
</evidence>
<dbReference type="NCBIfam" id="TIGR01617">
    <property type="entry name" value="arsC_related"/>
    <property type="match status" value="1"/>
</dbReference>